<dbReference type="SUPFAM" id="SSF53613">
    <property type="entry name" value="Ribokinase-like"/>
    <property type="match status" value="1"/>
</dbReference>
<name>A0ABT3DQ63_9BACI</name>
<evidence type="ECO:0000259" key="6">
    <source>
        <dbReference type="Pfam" id="PF00294"/>
    </source>
</evidence>
<dbReference type="PANTHER" id="PTHR43085:SF1">
    <property type="entry name" value="PSEUDOURIDINE KINASE-RELATED"/>
    <property type="match status" value="1"/>
</dbReference>
<keyword evidence="2" id="KW-0808">Transferase</keyword>
<comment type="similarity">
    <text evidence="1">Belongs to the carbohydrate kinase PfkB family.</text>
</comment>
<keyword evidence="5" id="KW-0067">ATP-binding</keyword>
<evidence type="ECO:0000256" key="2">
    <source>
        <dbReference type="ARBA" id="ARBA00022679"/>
    </source>
</evidence>
<evidence type="ECO:0000256" key="5">
    <source>
        <dbReference type="ARBA" id="ARBA00022840"/>
    </source>
</evidence>
<evidence type="ECO:0000313" key="8">
    <source>
        <dbReference type="Proteomes" id="UP001526147"/>
    </source>
</evidence>
<dbReference type="InterPro" id="IPR050306">
    <property type="entry name" value="PfkB_Carbo_kinase"/>
</dbReference>
<keyword evidence="4 7" id="KW-0418">Kinase</keyword>
<reference evidence="7 8" key="1">
    <citation type="submission" date="2022-10" db="EMBL/GenBank/DDBJ databases">
        <title>Draft genome assembly of moderately radiation resistant bacterium Metabacillus halosaccharovorans.</title>
        <authorList>
            <person name="Pal S."/>
            <person name="Gopinathan A."/>
        </authorList>
    </citation>
    <scope>NUCLEOTIDE SEQUENCE [LARGE SCALE GENOMIC DNA]</scope>
    <source>
        <strain evidence="7 8">VITHBRA001</strain>
    </source>
</reference>
<dbReference type="PROSITE" id="PS00584">
    <property type="entry name" value="PFKB_KINASES_2"/>
    <property type="match status" value="1"/>
</dbReference>
<dbReference type="PANTHER" id="PTHR43085">
    <property type="entry name" value="HEXOKINASE FAMILY MEMBER"/>
    <property type="match status" value="1"/>
</dbReference>
<feature type="domain" description="Carbohydrate kinase PfkB" evidence="6">
    <location>
        <begin position="6"/>
        <end position="311"/>
    </location>
</feature>
<dbReference type="InterPro" id="IPR011611">
    <property type="entry name" value="PfkB_dom"/>
</dbReference>
<protein>
    <submittedName>
        <fullName evidence="7">PfkB family carbohydrate kinase</fullName>
    </submittedName>
</protein>
<evidence type="ECO:0000256" key="1">
    <source>
        <dbReference type="ARBA" id="ARBA00010688"/>
    </source>
</evidence>
<gene>
    <name evidence="7" type="ORF">OIH86_24200</name>
</gene>
<dbReference type="Pfam" id="PF00294">
    <property type="entry name" value="PfkB"/>
    <property type="match status" value="1"/>
</dbReference>
<evidence type="ECO:0000313" key="7">
    <source>
        <dbReference type="EMBL" id="MCV9888762.1"/>
    </source>
</evidence>
<keyword evidence="8" id="KW-1185">Reference proteome</keyword>
<accession>A0ABT3DQ63</accession>
<organism evidence="7 8">
    <name type="scientific">Metabacillus halosaccharovorans</name>
    <dbReference type="NCBI Taxonomy" id="930124"/>
    <lineage>
        <taxon>Bacteria</taxon>
        <taxon>Bacillati</taxon>
        <taxon>Bacillota</taxon>
        <taxon>Bacilli</taxon>
        <taxon>Bacillales</taxon>
        <taxon>Bacillaceae</taxon>
        <taxon>Metabacillus</taxon>
    </lineage>
</organism>
<dbReference type="InterPro" id="IPR029056">
    <property type="entry name" value="Ribokinase-like"/>
</dbReference>
<dbReference type="CDD" id="cd01167">
    <property type="entry name" value="bac_FRK"/>
    <property type="match status" value="1"/>
</dbReference>
<sequence>MIDVNRVTALGELLIDFTPSGYSDKGHGLFETNPGGAPANVLVALSNFDIQTSFIGKVGNDQFGHFLKNGLEQNKIDTTNLLFSDQVNTTLAFVHLDPTGDRSFHFYRNPGADIMLMEEDINEELIQQSEIFHFGSLSLTHEPAATATFKALEYAKKHNVMISYDPNLRIPLWDSLDRAKDMILKGLKYADIVKLSKEELVFLTGNEELEKGTEIIQSQYGCSVVFVTLGPEGCFYRSKSHSGKTSGFHVEVVDTTGAGDAFVGGALYKVLELNKHVNVLHRTELIEIVTFANAVGALATTKKGGIPSMPSKEEVEKMLLTKC</sequence>
<keyword evidence="3" id="KW-0547">Nucleotide-binding</keyword>
<evidence type="ECO:0000256" key="4">
    <source>
        <dbReference type="ARBA" id="ARBA00022777"/>
    </source>
</evidence>
<comment type="caution">
    <text evidence="7">The sequence shown here is derived from an EMBL/GenBank/DDBJ whole genome shotgun (WGS) entry which is preliminary data.</text>
</comment>
<dbReference type="Proteomes" id="UP001526147">
    <property type="component" value="Unassembled WGS sequence"/>
</dbReference>
<dbReference type="GO" id="GO:0016301">
    <property type="term" value="F:kinase activity"/>
    <property type="evidence" value="ECO:0007669"/>
    <property type="project" value="UniProtKB-KW"/>
</dbReference>
<proteinExistence type="inferred from homology"/>
<dbReference type="InterPro" id="IPR002173">
    <property type="entry name" value="Carboh/pur_kinase_PfkB_CS"/>
</dbReference>
<dbReference type="Gene3D" id="3.40.1190.20">
    <property type="match status" value="1"/>
</dbReference>
<evidence type="ECO:0000256" key="3">
    <source>
        <dbReference type="ARBA" id="ARBA00022741"/>
    </source>
</evidence>
<dbReference type="EMBL" id="JAOYEY010000051">
    <property type="protein sequence ID" value="MCV9888762.1"/>
    <property type="molecule type" value="Genomic_DNA"/>
</dbReference>